<dbReference type="GO" id="GO:0005829">
    <property type="term" value="C:cytosol"/>
    <property type="evidence" value="ECO:0007669"/>
    <property type="project" value="TreeGrafter"/>
</dbReference>
<gene>
    <name evidence="11" type="ORF">G8759_11385</name>
</gene>
<comment type="function">
    <text evidence="7 8">Key enzyme in folate metabolism. Catalyzes an essential reaction for de novo glycine and purine synthesis, and for DNA precursor synthesis.</text>
</comment>
<keyword evidence="4 8" id="KW-0554">One-carbon metabolism</keyword>
<evidence type="ECO:0000256" key="3">
    <source>
        <dbReference type="ARBA" id="ARBA00012856"/>
    </source>
</evidence>
<evidence type="ECO:0000313" key="11">
    <source>
        <dbReference type="EMBL" id="QIP13183.1"/>
    </source>
</evidence>
<dbReference type="Proteomes" id="UP000501802">
    <property type="component" value="Chromosome"/>
</dbReference>
<dbReference type="GO" id="GO:0006730">
    <property type="term" value="P:one-carbon metabolic process"/>
    <property type="evidence" value="ECO:0007669"/>
    <property type="project" value="UniProtKB-KW"/>
</dbReference>
<sequence>MKISLIAAVAQNGVIGRDNDLPWHLPDDFAFFKRKTSHHPIIMGRKSLESLGKPLPNRTNIVITRNPDFSAGGVIIVHTLNDAIAEATKVIEQASAHLPDEIFVIGGAEIYAMALPIATTLYLTELYQAFEGDAYFPAFNKDDWQEVSRRPHPADDRHAVAFDFVEYERKNDL</sequence>
<feature type="domain" description="DHFR" evidence="10">
    <location>
        <begin position="2"/>
        <end position="169"/>
    </location>
</feature>
<dbReference type="EMBL" id="CP050063">
    <property type="protein sequence ID" value="QIP13183.1"/>
    <property type="molecule type" value="Genomic_DNA"/>
</dbReference>
<dbReference type="PANTHER" id="PTHR48069:SF3">
    <property type="entry name" value="DIHYDROFOLATE REDUCTASE"/>
    <property type="match status" value="1"/>
</dbReference>
<evidence type="ECO:0000256" key="2">
    <source>
        <dbReference type="ARBA" id="ARBA00009539"/>
    </source>
</evidence>
<dbReference type="GO" id="GO:0004146">
    <property type="term" value="F:dihydrofolate reductase activity"/>
    <property type="evidence" value="ECO:0007669"/>
    <property type="project" value="UniProtKB-EC"/>
</dbReference>
<dbReference type="SUPFAM" id="SSF53597">
    <property type="entry name" value="Dihydrofolate reductase-like"/>
    <property type="match status" value="1"/>
</dbReference>
<accession>A0A6G9ALU8</accession>
<comment type="pathway">
    <text evidence="1 8">Cofactor biosynthesis; tetrahydrofolate biosynthesis; 5,6,7,8-tetrahydrofolate from 7,8-dihydrofolate: step 1/1.</text>
</comment>
<dbReference type="GO" id="GO:0046452">
    <property type="term" value="P:dihydrofolate metabolic process"/>
    <property type="evidence" value="ECO:0007669"/>
    <property type="project" value="TreeGrafter"/>
</dbReference>
<dbReference type="PROSITE" id="PS00075">
    <property type="entry name" value="DHFR_1"/>
    <property type="match status" value="1"/>
</dbReference>
<dbReference type="PIRSF" id="PIRSF000194">
    <property type="entry name" value="DHFR"/>
    <property type="match status" value="1"/>
</dbReference>
<evidence type="ECO:0000256" key="8">
    <source>
        <dbReference type="PIRNR" id="PIRNR000194"/>
    </source>
</evidence>
<dbReference type="InterPro" id="IPR001796">
    <property type="entry name" value="DHFR_dom"/>
</dbReference>
<evidence type="ECO:0000256" key="7">
    <source>
        <dbReference type="ARBA" id="ARBA00025067"/>
    </source>
</evidence>
<dbReference type="EC" id="1.5.1.3" evidence="3 8"/>
<evidence type="ECO:0000256" key="4">
    <source>
        <dbReference type="ARBA" id="ARBA00022563"/>
    </source>
</evidence>
<evidence type="ECO:0000256" key="5">
    <source>
        <dbReference type="ARBA" id="ARBA00022857"/>
    </source>
</evidence>
<keyword evidence="12" id="KW-1185">Reference proteome</keyword>
<dbReference type="Pfam" id="PF00186">
    <property type="entry name" value="DHFR_1"/>
    <property type="match status" value="1"/>
</dbReference>
<dbReference type="InterPro" id="IPR017925">
    <property type="entry name" value="DHFR_CS"/>
</dbReference>
<name>A0A6G9ALU8_9BACT</name>
<reference evidence="11 12" key="1">
    <citation type="submission" date="2020-03" db="EMBL/GenBank/DDBJ databases">
        <authorList>
            <person name="Kim M.K."/>
        </authorList>
    </citation>
    <scope>NUCLEOTIDE SEQUENCE [LARGE SCALE GENOMIC DNA]</scope>
    <source>
        <strain evidence="11 12">BT328</strain>
    </source>
</reference>
<dbReference type="RefSeq" id="WP_167208008.1">
    <property type="nucleotide sequence ID" value="NZ_CP050063.1"/>
</dbReference>
<dbReference type="AlphaFoldDB" id="A0A6G9ALU8"/>
<dbReference type="InterPro" id="IPR012259">
    <property type="entry name" value="DHFR"/>
</dbReference>
<dbReference type="FunFam" id="3.40.430.10:FF:000001">
    <property type="entry name" value="Dihydrofolate reductase"/>
    <property type="match status" value="1"/>
</dbReference>
<proteinExistence type="inferred from homology"/>
<dbReference type="UniPathway" id="UPA00077">
    <property type="reaction ID" value="UER00158"/>
</dbReference>
<dbReference type="PRINTS" id="PR00070">
    <property type="entry name" value="DHFR"/>
</dbReference>
<protein>
    <recommendedName>
        <fullName evidence="3 8">Dihydrofolate reductase</fullName>
        <ecNumber evidence="3 8">1.5.1.3</ecNumber>
    </recommendedName>
</protein>
<dbReference type="GO" id="GO:0046655">
    <property type="term" value="P:folic acid metabolic process"/>
    <property type="evidence" value="ECO:0007669"/>
    <property type="project" value="TreeGrafter"/>
</dbReference>
<evidence type="ECO:0000256" key="9">
    <source>
        <dbReference type="RuleBase" id="RU004474"/>
    </source>
</evidence>
<dbReference type="GO" id="GO:0070401">
    <property type="term" value="F:NADP+ binding"/>
    <property type="evidence" value="ECO:0007669"/>
    <property type="project" value="UniProtKB-ARBA"/>
</dbReference>
<keyword evidence="6 8" id="KW-0560">Oxidoreductase</keyword>
<organism evidence="11 12">
    <name type="scientific">Spirosoma aureum</name>
    <dbReference type="NCBI Taxonomy" id="2692134"/>
    <lineage>
        <taxon>Bacteria</taxon>
        <taxon>Pseudomonadati</taxon>
        <taxon>Bacteroidota</taxon>
        <taxon>Cytophagia</taxon>
        <taxon>Cytophagales</taxon>
        <taxon>Cytophagaceae</taxon>
        <taxon>Spirosoma</taxon>
    </lineage>
</organism>
<comment type="catalytic activity">
    <reaction evidence="8">
        <text>(6S)-5,6,7,8-tetrahydrofolate + NADP(+) = 7,8-dihydrofolate + NADPH + H(+)</text>
        <dbReference type="Rhea" id="RHEA:15009"/>
        <dbReference type="ChEBI" id="CHEBI:15378"/>
        <dbReference type="ChEBI" id="CHEBI:57451"/>
        <dbReference type="ChEBI" id="CHEBI:57453"/>
        <dbReference type="ChEBI" id="CHEBI:57783"/>
        <dbReference type="ChEBI" id="CHEBI:58349"/>
        <dbReference type="EC" id="1.5.1.3"/>
    </reaction>
</comment>
<keyword evidence="5 8" id="KW-0521">NADP</keyword>
<dbReference type="KEGG" id="spib:G8759_11385"/>
<dbReference type="CDD" id="cd00209">
    <property type="entry name" value="DHFR"/>
    <property type="match status" value="1"/>
</dbReference>
<dbReference type="GO" id="GO:0046654">
    <property type="term" value="P:tetrahydrofolate biosynthetic process"/>
    <property type="evidence" value="ECO:0007669"/>
    <property type="project" value="UniProtKB-UniPathway"/>
</dbReference>
<evidence type="ECO:0000313" key="12">
    <source>
        <dbReference type="Proteomes" id="UP000501802"/>
    </source>
</evidence>
<dbReference type="PROSITE" id="PS51330">
    <property type="entry name" value="DHFR_2"/>
    <property type="match status" value="1"/>
</dbReference>
<dbReference type="PANTHER" id="PTHR48069">
    <property type="entry name" value="DIHYDROFOLATE REDUCTASE"/>
    <property type="match status" value="1"/>
</dbReference>
<dbReference type="InterPro" id="IPR024072">
    <property type="entry name" value="DHFR-like_dom_sf"/>
</dbReference>
<evidence type="ECO:0000256" key="1">
    <source>
        <dbReference type="ARBA" id="ARBA00004903"/>
    </source>
</evidence>
<evidence type="ECO:0000256" key="6">
    <source>
        <dbReference type="ARBA" id="ARBA00023002"/>
    </source>
</evidence>
<dbReference type="Gene3D" id="3.40.430.10">
    <property type="entry name" value="Dihydrofolate Reductase, subunit A"/>
    <property type="match status" value="1"/>
</dbReference>
<comment type="similarity">
    <text evidence="2 8 9">Belongs to the dihydrofolate reductase family.</text>
</comment>
<evidence type="ECO:0000259" key="10">
    <source>
        <dbReference type="PROSITE" id="PS51330"/>
    </source>
</evidence>